<proteinExistence type="predicted"/>
<protein>
    <recommendedName>
        <fullName evidence="3">HutD family protein</fullName>
    </recommendedName>
</protein>
<reference evidence="1 2" key="1">
    <citation type="submission" date="2013-06" db="EMBL/GenBank/DDBJ databases">
        <title>The Genome Sequence of Acinetobacter gyllenbergii CIP 110306.</title>
        <authorList>
            <consortium name="The Broad Institute Genome Sequencing Platform"/>
            <consortium name="The Broad Institute Genome Sequencing Center for Infectious Disease"/>
            <person name="Cerqueira G."/>
            <person name="Feldgarden M."/>
            <person name="Courvalin P."/>
            <person name="Perichon B."/>
            <person name="Grillot-Courvalin C."/>
            <person name="Clermont D."/>
            <person name="Rocha E."/>
            <person name="Yoon E.-J."/>
            <person name="Nemec A."/>
            <person name="Young S.K."/>
            <person name="Zeng Q."/>
            <person name="Gargeya S."/>
            <person name="Fitzgerald M."/>
            <person name="Abouelleil A."/>
            <person name="Alvarado L."/>
            <person name="Berlin A.M."/>
            <person name="Chapman S.B."/>
            <person name="Dewar J."/>
            <person name="Goldberg J."/>
            <person name="Griggs A."/>
            <person name="Gujja S."/>
            <person name="Hansen M."/>
            <person name="Howarth C."/>
            <person name="Imamovic A."/>
            <person name="Larimer J."/>
            <person name="McCowan C."/>
            <person name="Murphy C."/>
            <person name="Pearson M."/>
            <person name="Priest M."/>
            <person name="Roberts A."/>
            <person name="Saif S."/>
            <person name="Shea T."/>
            <person name="Sykes S."/>
            <person name="Wortman J."/>
            <person name="Nusbaum C."/>
            <person name="Birren B."/>
        </authorList>
    </citation>
    <scope>NUCLEOTIDE SEQUENCE [LARGE SCALE GENOMIC DNA]</scope>
    <source>
        <strain evidence="1 2">CIP 110306</strain>
    </source>
</reference>
<dbReference type="SUPFAM" id="SSF51182">
    <property type="entry name" value="RmlC-like cupins"/>
    <property type="match status" value="1"/>
</dbReference>
<dbReference type="Proteomes" id="UP000014523">
    <property type="component" value="Unassembled WGS sequence"/>
</dbReference>
<dbReference type="EMBL" id="ATGG01000003">
    <property type="protein sequence ID" value="EPF93352.1"/>
    <property type="molecule type" value="Genomic_DNA"/>
</dbReference>
<dbReference type="AlphaFoldDB" id="A0A829HMC9"/>
<dbReference type="InterPro" id="IPR010282">
    <property type="entry name" value="Uncharacterised_HutD/Ves"/>
</dbReference>
<gene>
    <name evidence="1" type="ORF">F957_00148</name>
</gene>
<evidence type="ECO:0008006" key="3">
    <source>
        <dbReference type="Google" id="ProtNLM"/>
    </source>
</evidence>
<accession>A0A829HMC9</accession>
<dbReference type="PANTHER" id="PTHR37943">
    <property type="entry name" value="PROTEIN VES"/>
    <property type="match status" value="1"/>
</dbReference>
<comment type="caution">
    <text evidence="1">The sequence shown here is derived from an EMBL/GenBank/DDBJ whole genome shotgun (WGS) entry which is preliminary data.</text>
</comment>
<dbReference type="Gene3D" id="2.60.120.10">
    <property type="entry name" value="Jelly Rolls"/>
    <property type="match status" value="2"/>
</dbReference>
<dbReference type="CDD" id="cd20293">
    <property type="entry name" value="cupin_HutD_N"/>
    <property type="match status" value="1"/>
</dbReference>
<dbReference type="Pfam" id="PF05962">
    <property type="entry name" value="HutD"/>
    <property type="match status" value="1"/>
</dbReference>
<organism evidence="1 2">
    <name type="scientific">Acinetobacter gyllenbergii CIP 110306 = MTCC 11365</name>
    <dbReference type="NCBI Taxonomy" id="1217657"/>
    <lineage>
        <taxon>Bacteria</taxon>
        <taxon>Pseudomonadati</taxon>
        <taxon>Pseudomonadota</taxon>
        <taxon>Gammaproteobacteria</taxon>
        <taxon>Moraxellales</taxon>
        <taxon>Moraxellaceae</taxon>
        <taxon>Acinetobacter</taxon>
    </lineage>
</organism>
<name>A0A829HMC9_9GAMM</name>
<keyword evidence="2" id="KW-1185">Reference proteome</keyword>
<evidence type="ECO:0000313" key="2">
    <source>
        <dbReference type="Proteomes" id="UP000014523"/>
    </source>
</evidence>
<dbReference type="InterPro" id="IPR011051">
    <property type="entry name" value="RmlC_Cupin_sf"/>
</dbReference>
<dbReference type="RefSeq" id="WP_016542107.1">
    <property type="nucleotide sequence ID" value="NZ_ASQH01000015.1"/>
</dbReference>
<dbReference type="PANTHER" id="PTHR37943:SF1">
    <property type="entry name" value="PROTEIN VES"/>
    <property type="match status" value="1"/>
</dbReference>
<sequence>MIQHLGAADYQQMLWKNGAGYTIELARSDGDSLDAFDWRISMADVKTSGDFSKFNGMQRILTVLEGAGIILNIDDDTEHLKTLQSAQFSGDSTTSCELSNGPIRDFNLIYNPEKWNSRYQWLCETTITEIFSTADLIFIFNHSQEPLEIEVEQQIFCLAQHESLQIQQPKSLKKLVLKSQRLQQACLIELTKN</sequence>
<dbReference type="InterPro" id="IPR014710">
    <property type="entry name" value="RmlC-like_jellyroll"/>
</dbReference>
<evidence type="ECO:0000313" key="1">
    <source>
        <dbReference type="EMBL" id="EPF93352.1"/>
    </source>
</evidence>